<dbReference type="EMBL" id="JABBJH010000033">
    <property type="protein sequence ID" value="NMK40047.1"/>
    <property type="molecule type" value="Genomic_DNA"/>
</dbReference>
<organism evidence="1 2">
    <name type="scientific">Megasphaera elsdenii</name>
    <dbReference type="NCBI Taxonomy" id="907"/>
    <lineage>
        <taxon>Bacteria</taxon>
        <taxon>Bacillati</taxon>
        <taxon>Bacillota</taxon>
        <taxon>Negativicutes</taxon>
        <taxon>Veillonellales</taxon>
        <taxon>Veillonellaceae</taxon>
        <taxon>Megasphaera</taxon>
    </lineage>
</organism>
<dbReference type="AlphaFoldDB" id="A0A848EX81"/>
<name>A0A848EX81_MEGEL</name>
<dbReference type="RefSeq" id="WP_022498043.1">
    <property type="nucleotide sequence ID" value="NZ_JABBJH010000033.1"/>
</dbReference>
<sequence length="247" mass="27463">MSLGGLGNTIQVLSAIFSNGGGAGLKREIIIEGPTGKLILPVTPAKYTVGDGQKNKVVDITQVGEALVFGMPKARTLSFSGFFPSLTHDYPFVVGDYTDPSSCVEKLTEWKAARKAVRVIITDSPVNMMCGIMEFSYWEQDGSRDIYYTLNFTEYKELNVPMANNDKPIDDKTGLKVRPVDLDQKIKEEQSQISKGKALFQKACDVMDVAKKAYGDYNHWRRVVKSNNLKSLVINNAGKIRKWVIKN</sequence>
<accession>A0A848EX81</accession>
<gene>
    <name evidence="1" type="ORF">HG933_11865</name>
</gene>
<protein>
    <recommendedName>
        <fullName evidence="3">Phage tail protein</fullName>
    </recommendedName>
</protein>
<evidence type="ECO:0008006" key="3">
    <source>
        <dbReference type="Google" id="ProtNLM"/>
    </source>
</evidence>
<dbReference type="Proteomes" id="UP000536773">
    <property type="component" value="Unassembled WGS sequence"/>
</dbReference>
<evidence type="ECO:0000313" key="2">
    <source>
        <dbReference type="Proteomes" id="UP000536773"/>
    </source>
</evidence>
<comment type="caution">
    <text evidence="1">The sequence shown here is derived from an EMBL/GenBank/DDBJ whole genome shotgun (WGS) entry which is preliminary data.</text>
</comment>
<reference evidence="1 2" key="1">
    <citation type="submission" date="2020-04" db="EMBL/GenBank/DDBJ databases">
        <authorList>
            <person name="Hitch T.C.A."/>
            <person name="Wylensek D."/>
            <person name="Clavel T."/>
        </authorList>
    </citation>
    <scope>NUCLEOTIDE SEQUENCE [LARGE SCALE GENOMIC DNA]</scope>
    <source>
        <strain evidence="1 2">WCA-386-APC-2A</strain>
    </source>
</reference>
<proteinExistence type="predicted"/>
<evidence type="ECO:0000313" key="1">
    <source>
        <dbReference type="EMBL" id="NMK40047.1"/>
    </source>
</evidence>